<evidence type="ECO:0000256" key="7">
    <source>
        <dbReference type="ARBA" id="ARBA00022679"/>
    </source>
</evidence>
<dbReference type="PROSITE" id="PS50109">
    <property type="entry name" value="HIS_KIN"/>
    <property type="match status" value="1"/>
</dbReference>
<evidence type="ECO:0000256" key="6">
    <source>
        <dbReference type="ARBA" id="ARBA00022553"/>
    </source>
</evidence>
<keyword evidence="13 18" id="KW-1133">Transmembrane helix</keyword>
<dbReference type="SUPFAM" id="SSF47384">
    <property type="entry name" value="Homodimeric domain of signal transducing histidine kinase"/>
    <property type="match status" value="1"/>
</dbReference>
<accession>A0AAJ8WY39</accession>
<keyword evidence="8 18" id="KW-0812">Transmembrane</keyword>
<keyword evidence="12" id="KW-0067">ATP-binding</keyword>
<dbReference type="AlphaFoldDB" id="A0AAJ8WY39"/>
<dbReference type="SUPFAM" id="SSF103190">
    <property type="entry name" value="Sensory domain-like"/>
    <property type="match status" value="1"/>
</dbReference>
<comment type="catalytic activity">
    <reaction evidence="1">
        <text>ATP + protein L-histidine = ADP + protein N-phospho-L-histidine.</text>
        <dbReference type="EC" id="2.7.13.3"/>
    </reaction>
</comment>
<dbReference type="EMBL" id="CM001062">
    <property type="protein sequence ID" value="EFZ08692.1"/>
    <property type="molecule type" value="Genomic_DNA"/>
</dbReference>
<keyword evidence="4" id="KW-1003">Cell membrane</keyword>
<dbReference type="InterPro" id="IPR036097">
    <property type="entry name" value="HisK_dim/P_sf"/>
</dbReference>
<evidence type="ECO:0000256" key="4">
    <source>
        <dbReference type="ARBA" id="ARBA00022475"/>
    </source>
</evidence>
<dbReference type="GO" id="GO:0000155">
    <property type="term" value="F:phosphorelay sensor kinase activity"/>
    <property type="evidence" value="ECO:0007669"/>
    <property type="project" value="InterPro"/>
</dbReference>
<evidence type="ECO:0000313" key="20">
    <source>
        <dbReference type="EMBL" id="EFZ08692.1"/>
    </source>
</evidence>
<dbReference type="SMART" id="SM00387">
    <property type="entry name" value="HATPase_c"/>
    <property type="match status" value="1"/>
</dbReference>
<evidence type="ECO:0000256" key="9">
    <source>
        <dbReference type="ARBA" id="ARBA00022741"/>
    </source>
</evidence>
<dbReference type="SMART" id="SM00388">
    <property type="entry name" value="HisKA"/>
    <property type="match status" value="1"/>
</dbReference>
<dbReference type="InterPro" id="IPR003661">
    <property type="entry name" value="HisK_dim/P_dom"/>
</dbReference>
<dbReference type="Gene3D" id="3.30.565.10">
    <property type="entry name" value="Histidine kinase-like ATPase, C-terminal domain"/>
    <property type="match status" value="1"/>
</dbReference>
<gene>
    <name evidence="20" type="primary">hydH</name>
    <name evidence="20" type="ORF">SCA50_4330</name>
</gene>
<evidence type="ECO:0000256" key="5">
    <source>
        <dbReference type="ARBA" id="ARBA00022519"/>
    </source>
</evidence>
<keyword evidence="10" id="KW-0418">Kinase</keyword>
<keyword evidence="16 18" id="KW-0472">Membrane</keyword>
<feature type="domain" description="Histidine kinase" evidence="19">
    <location>
        <begin position="342"/>
        <end position="550"/>
    </location>
</feature>
<dbReference type="InterPro" id="IPR004358">
    <property type="entry name" value="Sig_transdc_His_kin-like_C"/>
</dbReference>
<sequence>MFRFILRSPVAHLILSLASSVPGNYSLSGSELTRFRRQKASKNDSHDPPGESFLPTSIRKGVRHRAVMRSKEWHDLCLSKENKNEPGKPVSFIRLHKDAAATWLSRLLPAAIFILVGLFSIMVIRDYGRESAAARQTLLEKGNVLIRALESGTRVGMGMRMHHAQQQTLLEEMAGQPGVLWFAVTDAQGVIITHSNPGMVGKSLYSPSEMHQLNPGPQERWRRVDVAANGETVPALEIYRQFQPLFGMRGHGMRGLGMARSANDNEPAKQTIFIAFDASELAATQAREWRNTLIVLSALAAVLLATLLAFFWHQRYQRSHRELLDAMKRKEKLVAMGHLAAGVAHEIRNPLSSIKGLAKYFAERTPAGGESHELAQVMTKEADRLNRVVSELLELVKPAHLTLQAVNLNDIITHSLNLVSQDAQSREIQLRFTANETLKRIQADPDRLTQVLLNLYLNAIHAIGRQGTITVEAKESGTDRVIITVTDSGKGIAPDQLEAIFTPYFTTKADGTGLGLAVVQNIIEQHGGAIKVKSIEGKGAVFTIWLPVIARQQD</sequence>
<dbReference type="NCBIfam" id="NF007688">
    <property type="entry name" value="PRK10364.1"/>
    <property type="match status" value="1"/>
</dbReference>
<evidence type="ECO:0000256" key="15">
    <source>
        <dbReference type="ARBA" id="ARBA00023016"/>
    </source>
</evidence>
<protein>
    <recommendedName>
        <fullName evidence="17">Sensor histidine kinase ZraS</fullName>
        <ecNumber evidence="3">2.7.13.3</ecNumber>
    </recommendedName>
</protein>
<dbReference type="Proteomes" id="UP000003971">
    <property type="component" value="Chromosome"/>
</dbReference>
<dbReference type="EC" id="2.7.13.3" evidence="3"/>
<evidence type="ECO:0000256" key="12">
    <source>
        <dbReference type="ARBA" id="ARBA00022840"/>
    </source>
</evidence>
<organism evidence="20 21">
    <name type="scientific">Salmonella enterica subsp. enterica serovar Choleraesuis str. SCSA50</name>
    <dbReference type="NCBI Taxonomy" id="904139"/>
    <lineage>
        <taxon>Bacteria</taxon>
        <taxon>Pseudomonadati</taxon>
        <taxon>Pseudomonadota</taxon>
        <taxon>Gammaproteobacteria</taxon>
        <taxon>Enterobacterales</taxon>
        <taxon>Enterobacteriaceae</taxon>
        <taxon>Salmonella</taxon>
    </lineage>
</organism>
<evidence type="ECO:0000256" key="3">
    <source>
        <dbReference type="ARBA" id="ARBA00012438"/>
    </source>
</evidence>
<evidence type="ECO:0000256" key="8">
    <source>
        <dbReference type="ARBA" id="ARBA00022692"/>
    </source>
</evidence>
<name>A0AAJ8WY39_SALET</name>
<evidence type="ECO:0000256" key="13">
    <source>
        <dbReference type="ARBA" id="ARBA00022989"/>
    </source>
</evidence>
<evidence type="ECO:0000256" key="18">
    <source>
        <dbReference type="SAM" id="Phobius"/>
    </source>
</evidence>
<evidence type="ECO:0000256" key="10">
    <source>
        <dbReference type="ARBA" id="ARBA00022777"/>
    </source>
</evidence>
<keyword evidence="9" id="KW-0547">Nucleotide-binding</keyword>
<keyword evidence="5" id="KW-0997">Cell inner membrane</keyword>
<dbReference type="PANTHER" id="PTHR43065">
    <property type="entry name" value="SENSOR HISTIDINE KINASE"/>
    <property type="match status" value="1"/>
</dbReference>
<dbReference type="InterPro" id="IPR003594">
    <property type="entry name" value="HATPase_dom"/>
</dbReference>
<dbReference type="InterPro" id="IPR036890">
    <property type="entry name" value="HATPase_C_sf"/>
</dbReference>
<evidence type="ECO:0000313" key="21">
    <source>
        <dbReference type="Proteomes" id="UP000003971"/>
    </source>
</evidence>
<dbReference type="SUPFAM" id="SSF55874">
    <property type="entry name" value="ATPase domain of HSP90 chaperone/DNA topoisomerase II/histidine kinase"/>
    <property type="match status" value="1"/>
</dbReference>
<keyword evidence="14" id="KW-0902">Two-component regulatory system</keyword>
<dbReference type="Pfam" id="PF00512">
    <property type="entry name" value="HisKA"/>
    <property type="match status" value="1"/>
</dbReference>
<dbReference type="InterPro" id="IPR029151">
    <property type="entry name" value="Sensor-like_sf"/>
</dbReference>
<evidence type="ECO:0000256" key="2">
    <source>
        <dbReference type="ARBA" id="ARBA00004429"/>
    </source>
</evidence>
<feature type="transmembrane region" description="Helical" evidence="18">
    <location>
        <begin position="293"/>
        <end position="312"/>
    </location>
</feature>
<evidence type="ECO:0000256" key="11">
    <source>
        <dbReference type="ARBA" id="ARBA00022833"/>
    </source>
</evidence>
<dbReference type="Gene3D" id="1.10.287.130">
    <property type="match status" value="1"/>
</dbReference>
<evidence type="ECO:0000259" key="19">
    <source>
        <dbReference type="PROSITE" id="PS50109"/>
    </source>
</evidence>
<keyword evidence="11" id="KW-0862">Zinc</keyword>
<dbReference type="PRINTS" id="PR00344">
    <property type="entry name" value="BCTRLSENSOR"/>
</dbReference>
<proteinExistence type="predicted"/>
<evidence type="ECO:0000256" key="17">
    <source>
        <dbReference type="ARBA" id="ARBA00044982"/>
    </source>
</evidence>
<dbReference type="Pfam" id="PF02518">
    <property type="entry name" value="HATPase_c"/>
    <property type="match status" value="1"/>
</dbReference>
<dbReference type="InterPro" id="IPR005467">
    <property type="entry name" value="His_kinase_dom"/>
</dbReference>
<keyword evidence="6" id="KW-0597">Phosphoprotein</keyword>
<dbReference type="Gene3D" id="3.30.450.20">
    <property type="entry name" value="PAS domain"/>
    <property type="match status" value="1"/>
</dbReference>
<comment type="subcellular location">
    <subcellularLocation>
        <location evidence="2">Cell inner membrane</location>
        <topology evidence="2">Multi-pass membrane protein</topology>
    </subcellularLocation>
</comment>
<dbReference type="GO" id="GO:0005524">
    <property type="term" value="F:ATP binding"/>
    <property type="evidence" value="ECO:0007669"/>
    <property type="project" value="UniProtKB-KW"/>
</dbReference>
<evidence type="ECO:0000256" key="14">
    <source>
        <dbReference type="ARBA" id="ARBA00023012"/>
    </source>
</evidence>
<evidence type="ECO:0000256" key="1">
    <source>
        <dbReference type="ARBA" id="ARBA00000085"/>
    </source>
</evidence>
<feature type="transmembrane region" description="Helical" evidence="18">
    <location>
        <begin position="103"/>
        <end position="124"/>
    </location>
</feature>
<keyword evidence="15" id="KW-0346">Stress response</keyword>
<keyword evidence="7" id="KW-0808">Transferase</keyword>
<reference evidence="20 21" key="1">
    <citation type="journal article" date="2011" name="J. Bacteriol.">
        <title>Genome sequences of Salmonella enterica serovar typhimurium, Choleraesuis, Dublin, and Gallinarum strains of well- defined virulence in food-producing animals.</title>
        <authorList>
            <person name="Richardson E.J."/>
            <person name="Limaye B."/>
            <person name="Inamdar H."/>
            <person name="Datta A."/>
            <person name="Manjari K.S."/>
            <person name="Pullinger G.D."/>
            <person name="Thomson N.R."/>
            <person name="Joshi R.R."/>
            <person name="Watson M."/>
            <person name="Stevens M.P."/>
        </authorList>
    </citation>
    <scope>NUCLEOTIDE SEQUENCE [LARGE SCALE GENOMIC DNA]</scope>
    <source>
        <strain evidence="20">A50</strain>
    </source>
</reference>
<evidence type="ECO:0000256" key="16">
    <source>
        <dbReference type="ARBA" id="ARBA00023136"/>
    </source>
</evidence>
<dbReference type="CDD" id="cd00082">
    <property type="entry name" value="HisKA"/>
    <property type="match status" value="1"/>
</dbReference>
<dbReference type="GO" id="GO:0005886">
    <property type="term" value="C:plasma membrane"/>
    <property type="evidence" value="ECO:0007669"/>
    <property type="project" value="UniProtKB-SubCell"/>
</dbReference>
<dbReference type="PANTHER" id="PTHR43065:SF54">
    <property type="entry name" value="SENSOR PROTEIN ZRAS"/>
    <property type="match status" value="1"/>
</dbReference>